<dbReference type="PANTHER" id="PTHR11879">
    <property type="entry name" value="ASPARTATE AMINOTRANSFERASE"/>
    <property type="match status" value="1"/>
</dbReference>
<keyword evidence="4 8" id="KW-0032">Aminotransferase</keyword>
<keyword evidence="6" id="KW-0663">Pyridoxal phosphate</keyword>
<dbReference type="GO" id="GO:0042802">
    <property type="term" value="F:identical protein binding"/>
    <property type="evidence" value="ECO:0007669"/>
    <property type="project" value="TreeGrafter"/>
</dbReference>
<dbReference type="InterPro" id="IPR000796">
    <property type="entry name" value="Asp_trans"/>
</dbReference>
<dbReference type="InterPro" id="IPR015424">
    <property type="entry name" value="PyrdxlP-dep_Trfase"/>
</dbReference>
<dbReference type="GO" id="GO:0033585">
    <property type="term" value="P:L-phenylalanine biosynthetic process from chorismate via phenylpyruvate"/>
    <property type="evidence" value="ECO:0007669"/>
    <property type="project" value="TreeGrafter"/>
</dbReference>
<comment type="cofactor">
    <cofactor evidence="1">
        <name>pyridoxal 5'-phosphate</name>
        <dbReference type="ChEBI" id="CHEBI:597326"/>
    </cofactor>
</comment>
<dbReference type="Gene3D" id="3.40.640.10">
    <property type="entry name" value="Type I PLP-dependent aspartate aminotransferase-like (Major domain)"/>
    <property type="match status" value="1"/>
</dbReference>
<proteinExistence type="inferred from homology"/>
<keyword evidence="5 8" id="KW-0808">Transferase</keyword>
<comment type="caution">
    <text evidence="8">The sequence shown here is derived from an EMBL/GenBank/DDBJ whole genome shotgun (WGS) entry which is preliminary data.</text>
</comment>
<dbReference type="InterPro" id="IPR004839">
    <property type="entry name" value="Aminotransferase_I/II_large"/>
</dbReference>
<evidence type="ECO:0000256" key="4">
    <source>
        <dbReference type="ARBA" id="ARBA00022576"/>
    </source>
</evidence>
<gene>
    <name evidence="8" type="ORF">Tasa_002_001</name>
</gene>
<dbReference type="CDD" id="cd00609">
    <property type="entry name" value="AAT_like"/>
    <property type="match status" value="1"/>
</dbReference>
<dbReference type="GO" id="GO:0030170">
    <property type="term" value="F:pyridoxal phosphate binding"/>
    <property type="evidence" value="ECO:0007669"/>
    <property type="project" value="InterPro"/>
</dbReference>
<evidence type="ECO:0000256" key="1">
    <source>
        <dbReference type="ARBA" id="ARBA00001933"/>
    </source>
</evidence>
<dbReference type="OrthoDB" id="9766445at2"/>
<dbReference type="EMBL" id="BALE01000002">
    <property type="protein sequence ID" value="GAN52721.1"/>
    <property type="molecule type" value="Genomic_DNA"/>
</dbReference>
<dbReference type="PANTHER" id="PTHR11879:SF37">
    <property type="entry name" value="AROMATIC-AMINO-ACID AMINOTRANSFERASE"/>
    <property type="match status" value="1"/>
</dbReference>
<dbReference type="NCBIfam" id="NF006719">
    <property type="entry name" value="PRK09257.1"/>
    <property type="match status" value="1"/>
</dbReference>
<comment type="subunit">
    <text evidence="3">Homodimer.</text>
</comment>
<dbReference type="SUPFAM" id="SSF53383">
    <property type="entry name" value="PLP-dependent transferases"/>
    <property type="match status" value="1"/>
</dbReference>
<dbReference type="AlphaFoldDB" id="A0A0D6MGS5"/>
<evidence type="ECO:0000256" key="5">
    <source>
        <dbReference type="ARBA" id="ARBA00022679"/>
    </source>
</evidence>
<evidence type="ECO:0000259" key="7">
    <source>
        <dbReference type="Pfam" id="PF00155"/>
    </source>
</evidence>
<keyword evidence="9" id="KW-1185">Reference proteome</keyword>
<evidence type="ECO:0000313" key="8">
    <source>
        <dbReference type="EMBL" id="GAN52721.1"/>
    </source>
</evidence>
<dbReference type="Proteomes" id="UP000032679">
    <property type="component" value="Unassembled WGS sequence"/>
</dbReference>
<sequence length="399" mass="42123">MNDAHLFGTLDAPEPDEILRSNQAFAADPRAHKVNLGIGMYYDANGRVPLMRAVSEAQRRIVDGGVPWPYGPALGSETLRAHLAALVFGEGTPVPVSAQTLGGTGALGMGATLLAEAIGPDAVVALSTPSWPNHAPIFARAGFTIRGYRYLDDAGTAFDREGMLADLAALPRGSVVVLHAGCHNPTGVDPAPEDWPAIVEILRAHGLIAFVDAAYLGFGAGWSQDCAPIRLVRDSGVAMLFSLSCSKSFSLYGERTGCLMIPHQDDAAARGIAAHAAAYARTQYSIPPGHGARIVEIILGDEALRADWLAELETMRGRIIDLRHALVSTLAAEGMGDRMGHLGRQHGLFSQSGLTRAQVARLAAEHAIHAIPDGRICIAALNEGNLGHVARATAEVCRH</sequence>
<evidence type="ECO:0000256" key="6">
    <source>
        <dbReference type="ARBA" id="ARBA00022898"/>
    </source>
</evidence>
<dbReference type="GO" id="GO:0004838">
    <property type="term" value="F:L-tyrosine-2-oxoglutarate transaminase activity"/>
    <property type="evidence" value="ECO:0007669"/>
    <property type="project" value="TreeGrafter"/>
</dbReference>
<dbReference type="Pfam" id="PF00155">
    <property type="entry name" value="Aminotran_1_2"/>
    <property type="match status" value="1"/>
</dbReference>
<comment type="similarity">
    <text evidence="2">Belongs to the class-I pyridoxal-phosphate-dependent aminotransferase family.</text>
</comment>
<feature type="domain" description="Aminotransferase class I/classII large" evidence="7">
    <location>
        <begin position="32"/>
        <end position="391"/>
    </location>
</feature>
<evidence type="ECO:0000256" key="3">
    <source>
        <dbReference type="ARBA" id="ARBA00011738"/>
    </source>
</evidence>
<dbReference type="RefSeq" id="WP_048846004.1">
    <property type="nucleotide sequence ID" value="NZ_BALE01000002.1"/>
</dbReference>
<dbReference type="Gene3D" id="3.90.1150.10">
    <property type="entry name" value="Aspartate Aminotransferase, domain 1"/>
    <property type="match status" value="1"/>
</dbReference>
<dbReference type="GO" id="GO:0005829">
    <property type="term" value="C:cytosol"/>
    <property type="evidence" value="ECO:0007669"/>
    <property type="project" value="TreeGrafter"/>
</dbReference>
<dbReference type="STRING" id="1231623.Tasa_002_001"/>
<organism evidence="8 9">
    <name type="scientific">Tanticharoenia sakaeratensis NBRC 103193</name>
    <dbReference type="NCBI Taxonomy" id="1231623"/>
    <lineage>
        <taxon>Bacteria</taxon>
        <taxon>Pseudomonadati</taxon>
        <taxon>Pseudomonadota</taxon>
        <taxon>Alphaproteobacteria</taxon>
        <taxon>Acetobacterales</taxon>
        <taxon>Acetobacteraceae</taxon>
        <taxon>Tanticharoenia</taxon>
    </lineage>
</organism>
<name>A0A0D6MGS5_9PROT</name>
<dbReference type="InterPro" id="IPR015421">
    <property type="entry name" value="PyrdxlP-dep_Trfase_major"/>
</dbReference>
<reference evidence="8 9" key="1">
    <citation type="submission" date="2012-10" db="EMBL/GenBank/DDBJ databases">
        <title>Genome sequencing of Tanticharoenia sakaeratensis NBRC 103193.</title>
        <authorList>
            <person name="Azuma Y."/>
            <person name="Hadano H."/>
            <person name="Hirakawa H."/>
            <person name="Matsushita K."/>
        </authorList>
    </citation>
    <scope>NUCLEOTIDE SEQUENCE [LARGE SCALE GENOMIC DNA]</scope>
    <source>
        <strain evidence="8 9">NBRC 103193</strain>
    </source>
</reference>
<evidence type="ECO:0000256" key="2">
    <source>
        <dbReference type="ARBA" id="ARBA00007441"/>
    </source>
</evidence>
<protein>
    <submittedName>
        <fullName evidence="8">Aromatic amino acid aminotransferase</fullName>
    </submittedName>
</protein>
<evidence type="ECO:0000313" key="9">
    <source>
        <dbReference type="Proteomes" id="UP000032679"/>
    </source>
</evidence>
<accession>A0A0D6MGS5</accession>
<dbReference type="PRINTS" id="PR00799">
    <property type="entry name" value="TRANSAMINASE"/>
</dbReference>
<dbReference type="InterPro" id="IPR015422">
    <property type="entry name" value="PyrdxlP-dep_Trfase_small"/>
</dbReference>